<name>A0AA89BKZ1_PINIB</name>
<gene>
    <name evidence="6" type="ORF">FSP39_018461</name>
</gene>
<evidence type="ECO:0000256" key="2">
    <source>
        <dbReference type="ARBA" id="ARBA00016007"/>
    </source>
</evidence>
<dbReference type="GO" id="GO:0032465">
    <property type="term" value="P:regulation of cytokinesis"/>
    <property type="evidence" value="ECO:0007669"/>
    <property type="project" value="TreeGrafter"/>
</dbReference>
<feature type="compositionally biased region" description="Basic and acidic residues" evidence="5">
    <location>
        <begin position="79"/>
        <end position="89"/>
    </location>
</feature>
<feature type="coiled-coil region" evidence="4">
    <location>
        <begin position="302"/>
        <end position="410"/>
    </location>
</feature>
<dbReference type="GO" id="GO:1903566">
    <property type="term" value="P:positive regulation of protein localization to cilium"/>
    <property type="evidence" value="ECO:0007669"/>
    <property type="project" value="TreeGrafter"/>
</dbReference>
<dbReference type="PANTHER" id="PTHR31259:SF3">
    <property type="entry name" value="ENDOSOME-ASSOCIATED-TRAFFICKING REGULATOR 1"/>
    <property type="match status" value="1"/>
</dbReference>
<evidence type="ECO:0000256" key="5">
    <source>
        <dbReference type="SAM" id="MobiDB-lite"/>
    </source>
</evidence>
<dbReference type="GO" id="GO:0045724">
    <property type="term" value="P:positive regulation of cilium assembly"/>
    <property type="evidence" value="ECO:0007669"/>
    <property type="project" value="TreeGrafter"/>
</dbReference>
<feature type="region of interest" description="Disordered" evidence="5">
    <location>
        <begin position="247"/>
        <end position="268"/>
    </location>
</feature>
<dbReference type="GO" id="GO:0036064">
    <property type="term" value="C:ciliary basal body"/>
    <property type="evidence" value="ECO:0007669"/>
    <property type="project" value="TreeGrafter"/>
</dbReference>
<keyword evidence="3 4" id="KW-0175">Coiled coil</keyword>
<organism evidence="6 7">
    <name type="scientific">Pinctada imbricata</name>
    <name type="common">Atlantic pearl-oyster</name>
    <name type="synonym">Pinctada martensii</name>
    <dbReference type="NCBI Taxonomy" id="66713"/>
    <lineage>
        <taxon>Eukaryota</taxon>
        <taxon>Metazoa</taxon>
        <taxon>Spiralia</taxon>
        <taxon>Lophotrochozoa</taxon>
        <taxon>Mollusca</taxon>
        <taxon>Bivalvia</taxon>
        <taxon>Autobranchia</taxon>
        <taxon>Pteriomorphia</taxon>
        <taxon>Pterioida</taxon>
        <taxon>Pterioidea</taxon>
        <taxon>Pteriidae</taxon>
        <taxon>Pinctada</taxon>
    </lineage>
</organism>
<evidence type="ECO:0000256" key="4">
    <source>
        <dbReference type="SAM" id="Coils"/>
    </source>
</evidence>
<dbReference type="AlphaFoldDB" id="A0AA89BKZ1"/>
<dbReference type="GO" id="GO:0055037">
    <property type="term" value="C:recycling endosome"/>
    <property type="evidence" value="ECO:0007669"/>
    <property type="project" value="TreeGrafter"/>
</dbReference>
<feature type="compositionally biased region" description="Basic and acidic residues" evidence="5">
    <location>
        <begin position="115"/>
        <end position="127"/>
    </location>
</feature>
<reference evidence="6" key="1">
    <citation type="submission" date="2019-08" db="EMBL/GenBank/DDBJ databases">
        <title>The improved chromosome-level genome for the pearl oyster Pinctada fucata martensii using PacBio sequencing and Hi-C.</title>
        <authorList>
            <person name="Zheng Z."/>
        </authorList>
    </citation>
    <scope>NUCLEOTIDE SEQUENCE</scope>
    <source>
        <strain evidence="6">ZZ-2019</strain>
        <tissue evidence="6">Adductor muscle</tissue>
    </source>
</reference>
<evidence type="ECO:0000256" key="3">
    <source>
        <dbReference type="ARBA" id="ARBA00023054"/>
    </source>
</evidence>
<evidence type="ECO:0000313" key="7">
    <source>
        <dbReference type="Proteomes" id="UP001186944"/>
    </source>
</evidence>
<accession>A0AA89BKZ1</accession>
<comment type="similarity">
    <text evidence="1">Belongs to the ENTR1 family.</text>
</comment>
<dbReference type="Proteomes" id="UP001186944">
    <property type="component" value="Unassembled WGS sequence"/>
</dbReference>
<feature type="compositionally biased region" description="Polar residues" evidence="5">
    <location>
        <begin position="40"/>
        <end position="52"/>
    </location>
</feature>
<feature type="compositionally biased region" description="Basic and acidic residues" evidence="5">
    <location>
        <begin position="58"/>
        <end position="71"/>
    </location>
</feature>
<dbReference type="EMBL" id="VSWD01000012">
    <property type="protein sequence ID" value="KAK3086443.1"/>
    <property type="molecule type" value="Genomic_DNA"/>
</dbReference>
<evidence type="ECO:0000313" key="6">
    <source>
        <dbReference type="EMBL" id="KAK3086443.1"/>
    </source>
</evidence>
<feature type="region of interest" description="Disordered" evidence="5">
    <location>
        <begin position="1"/>
        <end position="152"/>
    </location>
</feature>
<dbReference type="GO" id="GO:0005769">
    <property type="term" value="C:early endosome"/>
    <property type="evidence" value="ECO:0007669"/>
    <property type="project" value="TreeGrafter"/>
</dbReference>
<sequence>MAEGGGSDSDENPFSFKNFVQSKDDNKPKSLRKEKIDVLSNDSNLPDISVSSTRKEKKGQEKGKQNKKTKDQNPFSFKKFLESSSDKSSSKKTVRSARDSSHKSSDYSTVLPDFVQDHSTDRLHSSSRESSTPLYGLSGGQRSRSSAVNDLPDFDLNAGQISSNSPVNDLPEFVSENDTRHIERVFPDVGLPSDDVRHIRTNSDAVELPDFALSCVGNTRSGSFHSDTNGAVSDPDDVDFSLVQSSAGAKIKPSDRPGSSQALPDFLSDGVHKNTEHFSDGDFISHSSDNTIRNGHLNQDDFSSLAQENRRLREEVSRLQRELDQANREIEAETLRKHKMVKDMEVIQKKEAEETAALERMVQQVEANLSTTTQRAVAAENTVTKLQSEVKSLQNQVSRLRSENEALQAGDHGMADLKERTTYASQQLSSAATVAEQNLKQLLSGVENLKILAQVLGTIDKLSEQKEDSDGKT</sequence>
<proteinExistence type="inferred from homology"/>
<protein>
    <recommendedName>
        <fullName evidence="2">Endosome-associated-trafficking regulator 1</fullName>
    </recommendedName>
</protein>
<feature type="compositionally biased region" description="Basic and acidic residues" evidence="5">
    <location>
        <begin position="96"/>
        <end position="105"/>
    </location>
</feature>
<dbReference type="InterPro" id="IPR026757">
    <property type="entry name" value="ENTR1"/>
</dbReference>
<dbReference type="GO" id="GO:0005813">
    <property type="term" value="C:centrosome"/>
    <property type="evidence" value="ECO:0007669"/>
    <property type="project" value="TreeGrafter"/>
</dbReference>
<evidence type="ECO:0000256" key="1">
    <source>
        <dbReference type="ARBA" id="ARBA00007791"/>
    </source>
</evidence>
<keyword evidence="7" id="KW-1185">Reference proteome</keyword>
<comment type="caution">
    <text evidence="6">The sequence shown here is derived from an EMBL/GenBank/DDBJ whole genome shotgun (WGS) entry which is preliminary data.</text>
</comment>
<dbReference type="PANTHER" id="PTHR31259">
    <property type="entry name" value="ENDOSOME-ASSOCIATED TRAFFICKING REGULATOR 1"/>
    <property type="match status" value="1"/>
</dbReference>
<feature type="compositionally biased region" description="Basic and acidic residues" evidence="5">
    <location>
        <begin position="22"/>
        <end position="37"/>
    </location>
</feature>
<dbReference type="GO" id="GO:0030496">
    <property type="term" value="C:midbody"/>
    <property type="evidence" value="ECO:0007669"/>
    <property type="project" value="TreeGrafter"/>
</dbReference>